<evidence type="ECO:0008006" key="3">
    <source>
        <dbReference type="Google" id="ProtNLM"/>
    </source>
</evidence>
<dbReference type="Gene3D" id="6.10.280.50">
    <property type="match status" value="1"/>
</dbReference>
<organism evidence="1 2">
    <name type="scientific">Xanthomonas sacchari</name>
    <dbReference type="NCBI Taxonomy" id="56458"/>
    <lineage>
        <taxon>Bacteria</taxon>
        <taxon>Pseudomonadati</taxon>
        <taxon>Pseudomonadota</taxon>
        <taxon>Gammaproteobacteria</taxon>
        <taxon>Lysobacterales</taxon>
        <taxon>Lysobacteraceae</taxon>
        <taxon>Xanthomonas</taxon>
    </lineage>
</organism>
<protein>
    <recommendedName>
        <fullName evidence="3">DUF465 domain-containing protein</fullName>
    </recommendedName>
</protein>
<dbReference type="Pfam" id="PF04325">
    <property type="entry name" value="DUF465"/>
    <property type="match status" value="1"/>
</dbReference>
<dbReference type="InterPro" id="IPR007420">
    <property type="entry name" value="DUF465"/>
</dbReference>
<keyword evidence="2" id="KW-1185">Reference proteome</keyword>
<evidence type="ECO:0000313" key="1">
    <source>
        <dbReference type="EMBL" id="MCW0399869.1"/>
    </source>
</evidence>
<name>A0ABT3DX58_9XANT</name>
<accession>A0ABT3DX58</accession>
<sequence length="82" mass="9289">MHGDGGPVACVCSNLVDTLTPAEISLRIDALRREHRALDEQLQRIPANLDDELEAKRLKKRKLQLKDCILRLEHLLIPDEPA</sequence>
<dbReference type="EMBL" id="JANFWR010000015">
    <property type="protein sequence ID" value="MCW0399869.1"/>
    <property type="molecule type" value="Genomic_DNA"/>
</dbReference>
<reference evidence="1 2" key="1">
    <citation type="submission" date="2022-06" db="EMBL/GenBank/DDBJ databases">
        <title>Dynamics of rice microbiomes reveals core vertical transmitted seed endophytes.</title>
        <authorList>
            <person name="Liao K."/>
            <person name="Zhang X."/>
        </authorList>
    </citation>
    <scope>NUCLEOTIDE SEQUENCE [LARGE SCALE GENOMIC DNA]</scope>
    <source>
        <strain evidence="1 2">YT10-10-1</strain>
    </source>
</reference>
<dbReference type="InterPro" id="IPR038444">
    <property type="entry name" value="DUF465_sf"/>
</dbReference>
<gene>
    <name evidence="1" type="ORF">NB700_002425</name>
</gene>
<proteinExistence type="predicted"/>
<dbReference type="Proteomes" id="UP001320843">
    <property type="component" value="Unassembled WGS sequence"/>
</dbReference>
<comment type="caution">
    <text evidence="1">The sequence shown here is derived from an EMBL/GenBank/DDBJ whole genome shotgun (WGS) entry which is preliminary data.</text>
</comment>
<evidence type="ECO:0000313" key="2">
    <source>
        <dbReference type="Proteomes" id="UP001320843"/>
    </source>
</evidence>